<feature type="transmembrane region" description="Helical" evidence="2">
    <location>
        <begin position="6"/>
        <end position="30"/>
    </location>
</feature>
<keyword evidence="2" id="KW-0472">Membrane</keyword>
<proteinExistence type="predicted"/>
<evidence type="ECO:0000313" key="3">
    <source>
        <dbReference type="EMBL" id="KAK8038117.1"/>
    </source>
</evidence>
<feature type="transmembrane region" description="Helical" evidence="2">
    <location>
        <begin position="130"/>
        <end position="149"/>
    </location>
</feature>
<keyword evidence="2" id="KW-1133">Transmembrane helix</keyword>
<accession>A0ABR1SUW3</accession>
<dbReference type="GeneID" id="92099356"/>
<comment type="caution">
    <text evidence="3">The sequence shown here is derived from an EMBL/GenBank/DDBJ whole genome shotgun (WGS) entry which is preliminary data.</text>
</comment>
<feature type="region of interest" description="Disordered" evidence="1">
    <location>
        <begin position="44"/>
        <end position="123"/>
    </location>
</feature>
<dbReference type="EMBL" id="JAQQWL010000016">
    <property type="protein sequence ID" value="KAK8038117.1"/>
    <property type="molecule type" value="Genomic_DNA"/>
</dbReference>
<gene>
    <name evidence="3" type="ORF">PG994_014884</name>
</gene>
<feature type="compositionally biased region" description="Low complexity" evidence="1">
    <location>
        <begin position="60"/>
        <end position="70"/>
    </location>
</feature>
<evidence type="ECO:0000313" key="4">
    <source>
        <dbReference type="Proteomes" id="UP001480595"/>
    </source>
</evidence>
<name>A0ABR1SUW3_9PEZI</name>
<keyword evidence="4" id="KW-1185">Reference proteome</keyword>
<evidence type="ECO:0000256" key="1">
    <source>
        <dbReference type="SAM" id="MobiDB-lite"/>
    </source>
</evidence>
<feature type="compositionally biased region" description="Polar residues" evidence="1">
    <location>
        <begin position="103"/>
        <end position="113"/>
    </location>
</feature>
<organism evidence="3 4">
    <name type="scientific">Apiospora phragmitis</name>
    <dbReference type="NCBI Taxonomy" id="2905665"/>
    <lineage>
        <taxon>Eukaryota</taxon>
        <taxon>Fungi</taxon>
        <taxon>Dikarya</taxon>
        <taxon>Ascomycota</taxon>
        <taxon>Pezizomycotina</taxon>
        <taxon>Sordariomycetes</taxon>
        <taxon>Xylariomycetidae</taxon>
        <taxon>Amphisphaeriales</taxon>
        <taxon>Apiosporaceae</taxon>
        <taxon>Apiospora</taxon>
    </lineage>
</organism>
<evidence type="ECO:0000256" key="2">
    <source>
        <dbReference type="SAM" id="Phobius"/>
    </source>
</evidence>
<protein>
    <submittedName>
        <fullName evidence="3">Uncharacterized protein</fullName>
    </submittedName>
</protein>
<sequence>MNDLVTTIVVTLVLVIVIGSLIFVLAMYWTQILRKFAPNRFSEPMSEKTNQQWPQPPTPTRARSSPISSRPCRRRHSRRGRRSSATTPSRPSPRPKPQDRARSASSGDGQSSRAWHMRAHHQPQPPPNQFMILFFSVSTTLMTALGVIYRRFIAH</sequence>
<dbReference type="RefSeq" id="XP_066707969.1">
    <property type="nucleotide sequence ID" value="XM_066866293.1"/>
</dbReference>
<feature type="compositionally biased region" description="Basic residues" evidence="1">
    <location>
        <begin position="71"/>
        <end position="82"/>
    </location>
</feature>
<reference evidence="3 4" key="1">
    <citation type="submission" date="2023-01" db="EMBL/GenBank/DDBJ databases">
        <title>Analysis of 21 Apiospora genomes using comparative genomics revels a genus with tremendous synthesis potential of carbohydrate active enzymes and secondary metabolites.</title>
        <authorList>
            <person name="Sorensen T."/>
        </authorList>
    </citation>
    <scope>NUCLEOTIDE SEQUENCE [LARGE SCALE GENOMIC DNA]</scope>
    <source>
        <strain evidence="3 4">CBS 135458</strain>
    </source>
</reference>
<keyword evidence="2" id="KW-0812">Transmembrane</keyword>
<dbReference type="Proteomes" id="UP001480595">
    <property type="component" value="Unassembled WGS sequence"/>
</dbReference>